<dbReference type="SUPFAM" id="SSF53335">
    <property type="entry name" value="S-adenosyl-L-methionine-dependent methyltransferases"/>
    <property type="match status" value="1"/>
</dbReference>
<keyword evidence="2" id="KW-0489">Methyltransferase</keyword>
<dbReference type="CDD" id="cd02440">
    <property type="entry name" value="AdoMet_MTases"/>
    <property type="match status" value="1"/>
</dbReference>
<evidence type="ECO:0000313" key="3">
    <source>
        <dbReference type="Proteomes" id="UP000269573"/>
    </source>
</evidence>
<evidence type="ECO:0000313" key="2">
    <source>
        <dbReference type="EMBL" id="RNB90103.1"/>
    </source>
</evidence>
<accession>A0A3M8DPQ3</accession>
<dbReference type="Gene3D" id="3.40.50.150">
    <property type="entry name" value="Vaccinia Virus protein VP39"/>
    <property type="match status" value="1"/>
</dbReference>
<protein>
    <submittedName>
        <fullName evidence="2">Class I SAM-dependent methyltransferase</fullName>
    </submittedName>
</protein>
<reference evidence="2 3" key="1">
    <citation type="submission" date="2018-10" db="EMBL/GenBank/DDBJ databases">
        <title>Phylogenomics of Brevibacillus.</title>
        <authorList>
            <person name="Dunlap C."/>
        </authorList>
    </citation>
    <scope>NUCLEOTIDE SEQUENCE [LARGE SCALE GENOMIC DNA]</scope>
    <source>
        <strain evidence="2 3">JCM 15774</strain>
    </source>
</reference>
<comment type="caution">
    <text evidence="2">The sequence shown here is derived from an EMBL/GenBank/DDBJ whole genome shotgun (WGS) entry which is preliminary data.</text>
</comment>
<name>A0A3M8DPQ3_9BACL</name>
<evidence type="ECO:0000259" key="1">
    <source>
        <dbReference type="Pfam" id="PF13847"/>
    </source>
</evidence>
<keyword evidence="3" id="KW-1185">Reference proteome</keyword>
<sequence>MAKMGIVHYDSVEYWNEYYKKEKIQEESTFCTYIKKQINNSSIILDVGCGSGRDTFAFASDGYEAVGIDRSEEAIKFNNEKKYHGIHAKLKIDFQVVDLNDSFSLNRILEELCQKSLREKKNMVVYLRFLLHSINETTEKVLLKSISKHLPKGSYLAAEFRTIEDQGLDKLYDDHYRRFIVAEDLVRDLEDQHQFATIAFTKGTGLSKYKGEDPFLARILMQKK</sequence>
<dbReference type="GO" id="GO:0008168">
    <property type="term" value="F:methyltransferase activity"/>
    <property type="evidence" value="ECO:0007669"/>
    <property type="project" value="UniProtKB-KW"/>
</dbReference>
<dbReference type="GO" id="GO:0032259">
    <property type="term" value="P:methylation"/>
    <property type="evidence" value="ECO:0007669"/>
    <property type="project" value="UniProtKB-KW"/>
</dbReference>
<gene>
    <name evidence="2" type="ORF">EDM59_01250</name>
</gene>
<dbReference type="EMBL" id="RHHU01000002">
    <property type="protein sequence ID" value="RNB90103.1"/>
    <property type="molecule type" value="Genomic_DNA"/>
</dbReference>
<dbReference type="InterPro" id="IPR029063">
    <property type="entry name" value="SAM-dependent_MTases_sf"/>
</dbReference>
<proteinExistence type="predicted"/>
<dbReference type="Proteomes" id="UP000269573">
    <property type="component" value="Unassembled WGS sequence"/>
</dbReference>
<dbReference type="InterPro" id="IPR025714">
    <property type="entry name" value="Methyltranfer_dom"/>
</dbReference>
<feature type="domain" description="Methyltransferase" evidence="1">
    <location>
        <begin position="41"/>
        <end position="101"/>
    </location>
</feature>
<dbReference type="Pfam" id="PF13847">
    <property type="entry name" value="Methyltransf_31"/>
    <property type="match status" value="1"/>
</dbReference>
<keyword evidence="2" id="KW-0808">Transferase</keyword>
<organism evidence="2 3">
    <name type="scientific">Brevibacillus nitrificans</name>
    <dbReference type="NCBI Taxonomy" id="651560"/>
    <lineage>
        <taxon>Bacteria</taxon>
        <taxon>Bacillati</taxon>
        <taxon>Bacillota</taxon>
        <taxon>Bacilli</taxon>
        <taxon>Bacillales</taxon>
        <taxon>Paenibacillaceae</taxon>
        <taxon>Brevibacillus</taxon>
    </lineage>
</organism>
<dbReference type="RefSeq" id="WP_122921972.1">
    <property type="nucleotide sequence ID" value="NZ_RHHU01000002.1"/>
</dbReference>
<dbReference type="AlphaFoldDB" id="A0A3M8DPQ3"/>